<reference evidence="2" key="1">
    <citation type="journal article" date="2020" name="Stud. Mycol.">
        <title>101 Dothideomycetes genomes: a test case for predicting lifestyles and emergence of pathogens.</title>
        <authorList>
            <person name="Haridas S."/>
            <person name="Albert R."/>
            <person name="Binder M."/>
            <person name="Bloem J."/>
            <person name="Labutti K."/>
            <person name="Salamov A."/>
            <person name="Andreopoulos B."/>
            <person name="Baker S."/>
            <person name="Barry K."/>
            <person name="Bills G."/>
            <person name="Bluhm B."/>
            <person name="Cannon C."/>
            <person name="Castanera R."/>
            <person name="Culley D."/>
            <person name="Daum C."/>
            <person name="Ezra D."/>
            <person name="Gonzalez J."/>
            <person name="Henrissat B."/>
            <person name="Kuo A."/>
            <person name="Liang C."/>
            <person name="Lipzen A."/>
            <person name="Lutzoni F."/>
            <person name="Magnuson J."/>
            <person name="Mondo S."/>
            <person name="Nolan M."/>
            <person name="Ohm R."/>
            <person name="Pangilinan J."/>
            <person name="Park H.-J."/>
            <person name="Ramirez L."/>
            <person name="Alfaro M."/>
            <person name="Sun H."/>
            <person name="Tritt A."/>
            <person name="Yoshinaga Y."/>
            <person name="Zwiers L.-H."/>
            <person name="Turgeon B."/>
            <person name="Goodwin S."/>
            <person name="Spatafora J."/>
            <person name="Crous P."/>
            <person name="Grigoriev I."/>
        </authorList>
    </citation>
    <scope>NUCLEOTIDE SEQUENCE</scope>
    <source>
        <strain evidence="2">CBS 175.79</strain>
    </source>
</reference>
<gene>
    <name evidence="2" type="ORF">BU24DRAFT_429415</name>
</gene>
<evidence type="ECO:0000256" key="1">
    <source>
        <dbReference type="SAM" id="SignalP"/>
    </source>
</evidence>
<keyword evidence="1" id="KW-0732">Signal</keyword>
<organism evidence="2 3">
    <name type="scientific">Aaosphaeria arxii CBS 175.79</name>
    <dbReference type="NCBI Taxonomy" id="1450172"/>
    <lineage>
        <taxon>Eukaryota</taxon>
        <taxon>Fungi</taxon>
        <taxon>Dikarya</taxon>
        <taxon>Ascomycota</taxon>
        <taxon>Pezizomycotina</taxon>
        <taxon>Dothideomycetes</taxon>
        <taxon>Pleosporomycetidae</taxon>
        <taxon>Pleosporales</taxon>
        <taxon>Pleosporales incertae sedis</taxon>
        <taxon>Aaosphaeria</taxon>
    </lineage>
</organism>
<protein>
    <recommendedName>
        <fullName evidence="4">ADP-ribosylation</fullName>
    </recommendedName>
</protein>
<feature type="signal peptide" evidence="1">
    <location>
        <begin position="1"/>
        <end position="19"/>
    </location>
</feature>
<name>A0A6A5X5X8_9PLEO</name>
<proteinExistence type="predicted"/>
<dbReference type="Proteomes" id="UP000799778">
    <property type="component" value="Unassembled WGS sequence"/>
</dbReference>
<dbReference type="AlphaFoldDB" id="A0A6A5X5X8"/>
<evidence type="ECO:0000313" key="3">
    <source>
        <dbReference type="Proteomes" id="UP000799778"/>
    </source>
</evidence>
<sequence length="358" mass="40275">MKHSTALIYLCASLGMVHGAVVPYSEGSVDPLDFEQEASALAVRDEKDGKWPMWDAKRKGKQTKRDGGEMKNHEINKEDYNKLKGKHPEGHRLNPKIAKYNCKGDGVTSVCEADCIGILCFNVPWKIRWVGDGPDSRDQSGALKGFLKGTMENQLRHGFFVTDQVKAKLGDSLEETCHASSDQGGKSEVMMLVKGDDNKQHGTQAIQAAMKKGKVDKGDWVIRLFEQLEANQAPTCDALMDVWEKKSTWLQAYNKACTGAIWDDPLHPINNAYMPINEADRVKAVKGKGKEQEIKFYYHRMGPLDEWVEHGWRVDSEHGRDENPHPEIVYQQGEHKIYVIGEGNDEPPTSKPKTDEKK</sequence>
<keyword evidence="3" id="KW-1185">Reference proteome</keyword>
<evidence type="ECO:0000313" key="2">
    <source>
        <dbReference type="EMBL" id="KAF2008405.1"/>
    </source>
</evidence>
<accession>A0A6A5X5X8</accession>
<dbReference type="RefSeq" id="XP_033376744.1">
    <property type="nucleotide sequence ID" value="XM_033529727.1"/>
</dbReference>
<evidence type="ECO:0008006" key="4">
    <source>
        <dbReference type="Google" id="ProtNLM"/>
    </source>
</evidence>
<feature type="chain" id="PRO_5025447274" description="ADP-ribosylation" evidence="1">
    <location>
        <begin position="20"/>
        <end position="358"/>
    </location>
</feature>
<dbReference type="EMBL" id="ML978084">
    <property type="protein sequence ID" value="KAF2008405.1"/>
    <property type="molecule type" value="Genomic_DNA"/>
</dbReference>
<dbReference type="GeneID" id="54287124"/>